<dbReference type="PATRIC" id="fig|576611.7.peg.1719"/>
<dbReference type="OrthoDB" id="8756764at2"/>
<evidence type="ECO:0000313" key="3">
    <source>
        <dbReference type="Proteomes" id="UP000061135"/>
    </source>
</evidence>
<feature type="domain" description="Cupin type-2" evidence="1">
    <location>
        <begin position="29"/>
        <end position="74"/>
    </location>
</feature>
<evidence type="ECO:0000259" key="1">
    <source>
        <dbReference type="Pfam" id="PF07883"/>
    </source>
</evidence>
<dbReference type="HOGENOM" id="CLU_162499_0_0_4"/>
<reference evidence="2 3" key="1">
    <citation type="submission" date="2014-03" db="EMBL/GenBank/DDBJ databases">
        <title>Genome of Polynucleobacter strain MWH-MoK4.</title>
        <authorList>
            <person name="Hahn M.W."/>
        </authorList>
    </citation>
    <scope>NUCLEOTIDE SEQUENCE [LARGE SCALE GENOMIC DNA]</scope>
    <source>
        <strain evidence="2 3">MWH-MoK4</strain>
    </source>
</reference>
<evidence type="ECO:0000313" key="2">
    <source>
        <dbReference type="EMBL" id="AKD26025.1"/>
    </source>
</evidence>
<dbReference type="STRING" id="1835254.CL55_00016920"/>
<dbReference type="RefSeq" id="WP_052728812.1">
    <property type="nucleotide sequence ID" value="NZ_CP007501.1"/>
</dbReference>
<sequence>MPINHTTFEALLKEKGFPAAVLVERDAGELGPHRHDFEPMALVLDGEIEIEINGKTTVYRSGDVFHLEPNQLHSERYGVKGVRYLASRKE</sequence>
<dbReference type="KEGG" id="pdq:CL55_00016920"/>
<protein>
    <submittedName>
        <fullName evidence="2">Cupin domain</fullName>
    </submittedName>
</protein>
<dbReference type="SUPFAM" id="SSF51182">
    <property type="entry name" value="RmlC-like cupins"/>
    <property type="match status" value="1"/>
</dbReference>
<proteinExistence type="predicted"/>
<dbReference type="InterPro" id="IPR014710">
    <property type="entry name" value="RmlC-like_jellyroll"/>
</dbReference>
<dbReference type="InterPro" id="IPR013096">
    <property type="entry name" value="Cupin_2"/>
</dbReference>
<dbReference type="Proteomes" id="UP000061135">
    <property type="component" value="Chromosome"/>
</dbReference>
<keyword evidence="3" id="KW-1185">Reference proteome</keyword>
<name>A0A0E3ZMM3_9BURK</name>
<dbReference type="InterPro" id="IPR011051">
    <property type="entry name" value="RmlC_Cupin_sf"/>
</dbReference>
<dbReference type="Gene3D" id="2.60.120.10">
    <property type="entry name" value="Jelly Rolls"/>
    <property type="match status" value="1"/>
</dbReference>
<dbReference type="EMBL" id="CP007501">
    <property type="protein sequence ID" value="AKD26025.1"/>
    <property type="molecule type" value="Genomic_DNA"/>
</dbReference>
<gene>
    <name evidence="2" type="ORF">CL55_00016920</name>
</gene>
<accession>A0A0E3ZMM3</accession>
<organism evidence="2 3">
    <name type="scientific">Polynucleobacter duraquae</name>
    <dbReference type="NCBI Taxonomy" id="1835254"/>
    <lineage>
        <taxon>Bacteria</taxon>
        <taxon>Pseudomonadati</taxon>
        <taxon>Pseudomonadota</taxon>
        <taxon>Betaproteobacteria</taxon>
        <taxon>Burkholderiales</taxon>
        <taxon>Burkholderiaceae</taxon>
        <taxon>Polynucleobacter</taxon>
    </lineage>
</organism>
<dbReference type="AlphaFoldDB" id="A0A0E3ZMM3"/>
<dbReference type="Pfam" id="PF07883">
    <property type="entry name" value="Cupin_2"/>
    <property type="match status" value="1"/>
</dbReference>